<comment type="caution">
    <text evidence="2">The sequence shown here is derived from an EMBL/GenBank/DDBJ whole genome shotgun (WGS) entry which is preliminary data.</text>
</comment>
<dbReference type="InterPro" id="IPR001214">
    <property type="entry name" value="SET_dom"/>
</dbReference>
<name>A0AA38RQC3_9PEZI</name>
<feature type="domain" description="SET" evidence="1">
    <location>
        <begin position="396"/>
        <end position="502"/>
    </location>
</feature>
<reference evidence="2" key="1">
    <citation type="submission" date="2022-07" db="EMBL/GenBank/DDBJ databases">
        <title>Fungi with potential for degradation of polypropylene.</title>
        <authorList>
            <person name="Gostincar C."/>
        </authorList>
    </citation>
    <scope>NUCLEOTIDE SEQUENCE</scope>
    <source>
        <strain evidence="2">EXF-13287</strain>
    </source>
</reference>
<dbReference type="Proteomes" id="UP001174691">
    <property type="component" value="Unassembled WGS sequence"/>
</dbReference>
<dbReference type="PANTHER" id="PTHR47250">
    <property type="entry name" value="HISTONE-LYSINE N-METHYLTRANSFERASE SET-6"/>
    <property type="match status" value="1"/>
</dbReference>
<dbReference type="EMBL" id="JANBVN010000166">
    <property type="protein sequence ID" value="KAJ9137002.1"/>
    <property type="molecule type" value="Genomic_DNA"/>
</dbReference>
<dbReference type="AlphaFoldDB" id="A0AA38RQC3"/>
<dbReference type="SMART" id="SM00317">
    <property type="entry name" value="SET"/>
    <property type="match status" value="1"/>
</dbReference>
<proteinExistence type="predicted"/>
<organism evidence="2 3">
    <name type="scientific">Coniochaeta hoffmannii</name>
    <dbReference type="NCBI Taxonomy" id="91930"/>
    <lineage>
        <taxon>Eukaryota</taxon>
        <taxon>Fungi</taxon>
        <taxon>Dikarya</taxon>
        <taxon>Ascomycota</taxon>
        <taxon>Pezizomycotina</taxon>
        <taxon>Sordariomycetes</taxon>
        <taxon>Sordariomycetidae</taxon>
        <taxon>Coniochaetales</taxon>
        <taxon>Coniochaetaceae</taxon>
        <taxon>Coniochaeta</taxon>
    </lineage>
</organism>
<protein>
    <submittedName>
        <fullName evidence="2">SET domain-containing protein</fullName>
    </submittedName>
</protein>
<evidence type="ECO:0000313" key="2">
    <source>
        <dbReference type="EMBL" id="KAJ9137002.1"/>
    </source>
</evidence>
<gene>
    <name evidence="2" type="ORF">NKR19_g8358</name>
</gene>
<dbReference type="PANTHER" id="PTHR47250:SF3">
    <property type="entry name" value="HISTONE-LYSINE N-METHYLTRANSFERASE SET-6"/>
    <property type="match status" value="1"/>
</dbReference>
<dbReference type="Pfam" id="PF00856">
    <property type="entry name" value="SET"/>
    <property type="match status" value="1"/>
</dbReference>
<dbReference type="SUPFAM" id="SSF82199">
    <property type="entry name" value="SET domain"/>
    <property type="match status" value="1"/>
</dbReference>
<keyword evidence="3" id="KW-1185">Reference proteome</keyword>
<dbReference type="Gene3D" id="2.170.270.10">
    <property type="entry name" value="SET domain"/>
    <property type="match status" value="1"/>
</dbReference>
<dbReference type="PROSITE" id="PS50280">
    <property type="entry name" value="SET"/>
    <property type="match status" value="1"/>
</dbReference>
<sequence>MVPPNQSESLRQSLSRAIIDHLADALLQHPSIDRLSNPVLRFEAFIEDGLYEHEPERSIDHAVPGGSRSPSASEPVVSECSLTKFVAGMWEQIHSGTQLDARSILEHYPGSPTAPAMPLQDLGWRTTSPAALLPRTGVAGFSDAHGSFNRNNTLCRRVTQASRTYRSVEVIVQARWIEHFESYVDSLAVTSPAMSATKRRKAALMEACNDFGWHEKDMRNRMAVWRGYKEIKDAGGWAALVFAGMGIYRFCKYRIGLNPESMQCLRRLRSRIEVAADTLHPSWRQLLVLVGEPAQRRFTGHPHDWVVFPDGSNPVPLRSTYLEYDPLFSFEHLDESVVDVNAWRGDDPRWVLPLSVAACCRGLETCRKCGQEQSDNARLNSCHCFPSLFGGPRAVCPVQIFRTCDGRNNGLQALAVFERGATVGEFVGLVTKGLSDVDVMEGSVAGRSFQIWQGRQGNYTRFVNHSCKPNAQFENFVWMSTQRTILVSKGIEADQEITVDYSRSYWCGLDKRCLCGESCCRYKAIDNC</sequence>
<evidence type="ECO:0000313" key="3">
    <source>
        <dbReference type="Proteomes" id="UP001174691"/>
    </source>
</evidence>
<evidence type="ECO:0000259" key="1">
    <source>
        <dbReference type="PROSITE" id="PS50280"/>
    </source>
</evidence>
<dbReference type="InterPro" id="IPR053105">
    <property type="entry name" value="Class_V-like_SAM-MTase"/>
</dbReference>
<accession>A0AA38RQC3</accession>
<dbReference type="InterPro" id="IPR046341">
    <property type="entry name" value="SET_dom_sf"/>
</dbReference>